<evidence type="ECO:0000256" key="4">
    <source>
        <dbReference type="ARBA" id="ARBA00022989"/>
    </source>
</evidence>
<dbReference type="Pfam" id="PF07690">
    <property type="entry name" value="MFS_1"/>
    <property type="match status" value="1"/>
</dbReference>
<keyword evidence="10" id="KW-1185">Reference proteome</keyword>
<feature type="transmembrane region" description="Helical" evidence="7">
    <location>
        <begin position="146"/>
        <end position="165"/>
    </location>
</feature>
<feature type="compositionally biased region" description="Basic and acidic residues" evidence="6">
    <location>
        <begin position="509"/>
        <end position="523"/>
    </location>
</feature>
<protein>
    <submittedName>
        <fullName evidence="9">MFS general substrate transporter</fullName>
    </submittedName>
</protein>
<feature type="transmembrane region" description="Helical" evidence="7">
    <location>
        <begin position="400"/>
        <end position="425"/>
    </location>
</feature>
<feature type="transmembrane region" description="Helical" evidence="7">
    <location>
        <begin position="463"/>
        <end position="487"/>
    </location>
</feature>
<dbReference type="Gene3D" id="1.20.1250.20">
    <property type="entry name" value="MFS general substrate transporter like domains"/>
    <property type="match status" value="2"/>
</dbReference>
<keyword evidence="4 7" id="KW-1133">Transmembrane helix</keyword>
<feature type="transmembrane region" description="Helical" evidence="7">
    <location>
        <begin position="206"/>
        <end position="227"/>
    </location>
</feature>
<reference evidence="9 10" key="1">
    <citation type="journal article" date="2021" name="Environ. Microbiol.">
        <title>Gene family expansions and transcriptome signatures uncover fungal adaptations to wood decay.</title>
        <authorList>
            <person name="Hage H."/>
            <person name="Miyauchi S."/>
            <person name="Viragh M."/>
            <person name="Drula E."/>
            <person name="Min B."/>
            <person name="Chaduli D."/>
            <person name="Navarro D."/>
            <person name="Favel A."/>
            <person name="Norest M."/>
            <person name="Lesage-Meessen L."/>
            <person name="Balint B."/>
            <person name="Merenyi Z."/>
            <person name="de Eugenio L."/>
            <person name="Morin E."/>
            <person name="Martinez A.T."/>
            <person name="Baldrian P."/>
            <person name="Stursova M."/>
            <person name="Martinez M.J."/>
            <person name="Novotny C."/>
            <person name="Magnuson J.K."/>
            <person name="Spatafora J.W."/>
            <person name="Maurice S."/>
            <person name="Pangilinan J."/>
            <person name="Andreopoulos W."/>
            <person name="LaButti K."/>
            <person name="Hundley H."/>
            <person name="Na H."/>
            <person name="Kuo A."/>
            <person name="Barry K."/>
            <person name="Lipzen A."/>
            <person name="Henrissat B."/>
            <person name="Riley R."/>
            <person name="Ahrendt S."/>
            <person name="Nagy L.G."/>
            <person name="Grigoriev I.V."/>
            <person name="Martin F."/>
            <person name="Rosso M.N."/>
        </authorList>
    </citation>
    <scope>NUCLEOTIDE SEQUENCE [LARGE SCALE GENOMIC DNA]</scope>
    <source>
        <strain evidence="9 10">CIRM-BRFM 1785</strain>
    </source>
</reference>
<dbReference type="PANTHER" id="PTHR43791">
    <property type="entry name" value="PERMEASE-RELATED"/>
    <property type="match status" value="1"/>
</dbReference>
<keyword evidence="5 7" id="KW-0472">Membrane</keyword>
<evidence type="ECO:0000313" key="9">
    <source>
        <dbReference type="EMBL" id="KAH9838517.1"/>
    </source>
</evidence>
<dbReference type="InterPro" id="IPR011701">
    <property type="entry name" value="MFS"/>
</dbReference>
<dbReference type="InterPro" id="IPR036259">
    <property type="entry name" value="MFS_trans_sf"/>
</dbReference>
<keyword evidence="2" id="KW-0813">Transport</keyword>
<feature type="transmembrane region" description="Helical" evidence="7">
    <location>
        <begin position="350"/>
        <end position="367"/>
    </location>
</feature>
<feature type="region of interest" description="Disordered" evidence="6">
    <location>
        <begin position="496"/>
        <end position="523"/>
    </location>
</feature>
<gene>
    <name evidence="9" type="ORF">C8Q71DRAFT_856461</name>
</gene>
<name>A0ABQ8KK41_9APHY</name>
<proteinExistence type="predicted"/>
<evidence type="ECO:0000256" key="3">
    <source>
        <dbReference type="ARBA" id="ARBA00022692"/>
    </source>
</evidence>
<feature type="transmembrane region" description="Helical" evidence="7">
    <location>
        <begin position="437"/>
        <end position="457"/>
    </location>
</feature>
<dbReference type="PROSITE" id="PS50850">
    <property type="entry name" value="MFS"/>
    <property type="match status" value="1"/>
</dbReference>
<dbReference type="InterPro" id="IPR020846">
    <property type="entry name" value="MFS_dom"/>
</dbReference>
<keyword evidence="3 7" id="KW-0812">Transmembrane</keyword>
<evidence type="ECO:0000259" key="8">
    <source>
        <dbReference type="PROSITE" id="PS50850"/>
    </source>
</evidence>
<dbReference type="PANTHER" id="PTHR43791:SF46">
    <property type="entry name" value="MAJOR FACILITATOR SUPERFAMILY (MFS) PROFILE DOMAIN-CONTAINING PROTEIN-RELATED"/>
    <property type="match status" value="1"/>
</dbReference>
<evidence type="ECO:0000256" key="2">
    <source>
        <dbReference type="ARBA" id="ARBA00022448"/>
    </source>
</evidence>
<accession>A0ABQ8KK41</accession>
<evidence type="ECO:0000256" key="6">
    <source>
        <dbReference type="SAM" id="MobiDB-lite"/>
    </source>
</evidence>
<evidence type="ECO:0000313" key="10">
    <source>
        <dbReference type="Proteomes" id="UP000814176"/>
    </source>
</evidence>
<dbReference type="RefSeq" id="XP_047780432.1">
    <property type="nucleotide sequence ID" value="XM_047927303.1"/>
</dbReference>
<evidence type="ECO:0000256" key="1">
    <source>
        <dbReference type="ARBA" id="ARBA00004141"/>
    </source>
</evidence>
<feature type="transmembrane region" description="Helical" evidence="7">
    <location>
        <begin position="171"/>
        <end position="194"/>
    </location>
</feature>
<feature type="transmembrane region" description="Helical" evidence="7">
    <location>
        <begin position="239"/>
        <end position="261"/>
    </location>
</feature>
<dbReference type="Proteomes" id="UP000814176">
    <property type="component" value="Unassembled WGS sequence"/>
</dbReference>
<evidence type="ECO:0000256" key="5">
    <source>
        <dbReference type="ARBA" id="ARBA00023136"/>
    </source>
</evidence>
<feature type="transmembrane region" description="Helical" evidence="7">
    <location>
        <begin position="374"/>
        <end position="394"/>
    </location>
</feature>
<organism evidence="9 10">
    <name type="scientific">Rhodofomes roseus</name>
    <dbReference type="NCBI Taxonomy" id="34475"/>
    <lineage>
        <taxon>Eukaryota</taxon>
        <taxon>Fungi</taxon>
        <taxon>Dikarya</taxon>
        <taxon>Basidiomycota</taxon>
        <taxon>Agaricomycotina</taxon>
        <taxon>Agaricomycetes</taxon>
        <taxon>Polyporales</taxon>
        <taxon>Rhodofomes</taxon>
    </lineage>
</organism>
<sequence>MPVGTTETEAGGLHTAVKGMSDEVKGMSLPSSPGSSKDAVAVAVDATVNIEQLVRRGEQYKLRFPEVNEAKLMRKIDLKVIPVLCVMYLLAYLDRVNIGNAVLFGLKEDLRLEGTQYNSALVVFFIPYMLFDIPFNALVKRLRPHVWLSMSMFLFGLLSVCQGLTQNLSGLVATRFFLGLVESGVFPACLYLISMWYRRAEAQKRYSFFFSSTTLGGAFGGLLASAIGKMDGLGGYRGWRWIFIVEGALTCAVSIALYFFISDFPEEASWLTPEEREFVQARLREDVGESCRDDPLTVRSVLAVFKDVKIIIGGFMYLGLVCAGYSYAYFSPAIIQSLGHSSIRTQLISVPPWACACVVAMVVATISDHIRHRFLFVVSFTMLALAGYVMLLVVHDRPNVQYAALFLPAMGTYTAMPIAICWFGINLGGHRRRAVGTAWQIGFGSIGGIIAVYSFLAKDSPRYIAGYSVCIAATCTSIIADCAYFYAISRENRRRRKEESESSASAGSEDEKGDLRRDYRYLL</sequence>
<feature type="transmembrane region" description="Helical" evidence="7">
    <location>
        <begin position="118"/>
        <end position="139"/>
    </location>
</feature>
<dbReference type="EMBL" id="JADCUA010000007">
    <property type="protein sequence ID" value="KAH9838517.1"/>
    <property type="molecule type" value="Genomic_DNA"/>
</dbReference>
<comment type="caution">
    <text evidence="9">The sequence shown here is derived from an EMBL/GenBank/DDBJ whole genome shotgun (WGS) entry which is preliminary data.</text>
</comment>
<comment type="subcellular location">
    <subcellularLocation>
        <location evidence="1">Membrane</location>
        <topology evidence="1">Multi-pass membrane protein</topology>
    </subcellularLocation>
</comment>
<feature type="transmembrane region" description="Helical" evidence="7">
    <location>
        <begin position="80"/>
        <end position="98"/>
    </location>
</feature>
<evidence type="ECO:0000256" key="7">
    <source>
        <dbReference type="SAM" id="Phobius"/>
    </source>
</evidence>
<feature type="domain" description="Major facilitator superfamily (MFS) profile" evidence="8">
    <location>
        <begin position="80"/>
        <end position="492"/>
    </location>
</feature>
<dbReference type="SUPFAM" id="SSF103473">
    <property type="entry name" value="MFS general substrate transporter"/>
    <property type="match status" value="1"/>
</dbReference>
<dbReference type="GeneID" id="72008035"/>
<feature type="transmembrane region" description="Helical" evidence="7">
    <location>
        <begin position="310"/>
        <end position="330"/>
    </location>
</feature>